<dbReference type="RefSeq" id="WP_311859662.1">
    <property type="nucleotide sequence ID" value="NZ_JARPYR010000015.1"/>
</dbReference>
<sequence length="61" mass="7244">MKRMSQTEIVEEINSLNEKLSHFQQQGVDIDEIQELMDMLEESISLSQVLFFQYVYKEDGE</sequence>
<dbReference type="Proteomes" id="UP001256547">
    <property type="component" value="Unassembled WGS sequence"/>
</dbReference>
<gene>
    <name evidence="1" type="ORF">P7D39_08845</name>
</gene>
<dbReference type="EMBL" id="JARPYR010000015">
    <property type="protein sequence ID" value="MDT2597109.1"/>
    <property type="molecule type" value="Genomic_DNA"/>
</dbReference>
<evidence type="ECO:0000313" key="1">
    <source>
        <dbReference type="EMBL" id="MDT2597109.1"/>
    </source>
</evidence>
<reference evidence="1 2" key="1">
    <citation type="submission" date="2023-03" db="EMBL/GenBank/DDBJ databases">
        <authorList>
            <person name="Shen W."/>
            <person name="Cai J."/>
        </authorList>
    </citation>
    <scope>NUCLEOTIDE SEQUENCE [LARGE SCALE GENOMIC DNA]</scope>
    <source>
        <strain evidence="1 2">P72-2</strain>
    </source>
</reference>
<evidence type="ECO:0000313" key="2">
    <source>
        <dbReference type="Proteomes" id="UP001256547"/>
    </source>
</evidence>
<comment type="caution">
    <text evidence="1">The sequence shown here is derived from an EMBL/GenBank/DDBJ whole genome shotgun (WGS) entry which is preliminary data.</text>
</comment>
<accession>A0ABU3EQH2</accession>
<organism evidence="1 2">
    <name type="scientific">Enterococcus dongliensis</name>
    <dbReference type="NCBI Taxonomy" id="2559925"/>
    <lineage>
        <taxon>Bacteria</taxon>
        <taxon>Bacillati</taxon>
        <taxon>Bacillota</taxon>
        <taxon>Bacilli</taxon>
        <taxon>Lactobacillales</taxon>
        <taxon>Enterococcaceae</taxon>
        <taxon>Enterococcus</taxon>
    </lineage>
</organism>
<name>A0ABU3EQH2_9ENTE</name>
<keyword evidence="2" id="KW-1185">Reference proteome</keyword>
<proteinExistence type="predicted"/>
<protein>
    <submittedName>
        <fullName evidence="1">Uncharacterized protein</fullName>
    </submittedName>
</protein>